<feature type="active site" description="Nucleophile; methyl group acceptor" evidence="9">
    <location>
        <position position="132"/>
    </location>
</feature>
<dbReference type="InterPro" id="IPR036388">
    <property type="entry name" value="WH-like_DNA-bd_sf"/>
</dbReference>
<evidence type="ECO:0000256" key="4">
    <source>
        <dbReference type="ARBA" id="ARBA00022603"/>
    </source>
</evidence>
<dbReference type="EC" id="2.1.1.63" evidence="9"/>
<dbReference type="PROSITE" id="PS00374">
    <property type="entry name" value="MGMT"/>
    <property type="match status" value="1"/>
</dbReference>
<evidence type="ECO:0000313" key="12">
    <source>
        <dbReference type="EMBL" id="HIV74584.1"/>
    </source>
</evidence>
<comment type="caution">
    <text evidence="12">The sequence shown here is derived from an EMBL/GenBank/DDBJ whole genome shotgun (WGS) entry which is preliminary data.</text>
</comment>
<organism evidence="12 13">
    <name type="scientific">Candidatus Pseudogracilibacillus intestinigallinarum</name>
    <dbReference type="NCBI Taxonomy" id="2838742"/>
    <lineage>
        <taxon>Bacteria</taxon>
        <taxon>Bacillati</taxon>
        <taxon>Bacillota</taxon>
        <taxon>Bacilli</taxon>
        <taxon>Bacillales</taxon>
        <taxon>Bacillaceae</taxon>
        <taxon>Pseudogracilibacillus</taxon>
    </lineage>
</organism>
<comment type="catalytic activity">
    <reaction evidence="8 9">
        <text>a 6-O-methyl-2'-deoxyguanosine in DNA + L-cysteinyl-[protein] = S-methyl-L-cysteinyl-[protein] + a 2'-deoxyguanosine in DNA</text>
        <dbReference type="Rhea" id="RHEA:24000"/>
        <dbReference type="Rhea" id="RHEA-COMP:10131"/>
        <dbReference type="Rhea" id="RHEA-COMP:10132"/>
        <dbReference type="Rhea" id="RHEA-COMP:11367"/>
        <dbReference type="Rhea" id="RHEA-COMP:11368"/>
        <dbReference type="ChEBI" id="CHEBI:29950"/>
        <dbReference type="ChEBI" id="CHEBI:82612"/>
        <dbReference type="ChEBI" id="CHEBI:85445"/>
        <dbReference type="ChEBI" id="CHEBI:85448"/>
        <dbReference type="EC" id="2.1.1.63"/>
    </reaction>
</comment>
<evidence type="ECO:0000256" key="8">
    <source>
        <dbReference type="ARBA" id="ARBA00049348"/>
    </source>
</evidence>
<protein>
    <recommendedName>
        <fullName evidence="9">Methylated-DNA--protein-cysteine methyltransferase</fullName>
        <ecNumber evidence="9">2.1.1.63</ecNumber>
    </recommendedName>
    <alternativeName>
        <fullName evidence="9">6-O-methylguanine-DNA methyltransferase</fullName>
        <shortName evidence="9">MGMT</shortName>
    </alternativeName>
    <alternativeName>
        <fullName evidence="9">O-6-methylguanine-DNA-alkyltransferase</fullName>
    </alternativeName>
</protein>
<dbReference type="InterPro" id="IPR023546">
    <property type="entry name" value="MGMT"/>
</dbReference>
<dbReference type="Pfam" id="PF01035">
    <property type="entry name" value="DNA_binding_1"/>
    <property type="match status" value="1"/>
</dbReference>
<reference evidence="12" key="2">
    <citation type="submission" date="2021-04" db="EMBL/GenBank/DDBJ databases">
        <authorList>
            <person name="Gilroy R."/>
        </authorList>
    </citation>
    <scope>NUCLEOTIDE SEQUENCE</scope>
    <source>
        <strain evidence="12">CHK169-2315</strain>
    </source>
</reference>
<dbReference type="NCBIfam" id="TIGR00589">
    <property type="entry name" value="ogt"/>
    <property type="match status" value="1"/>
</dbReference>
<dbReference type="FunFam" id="1.10.10.10:FF:000214">
    <property type="entry name" value="Methylated-DNA--protein-cysteine methyltransferase"/>
    <property type="match status" value="1"/>
</dbReference>
<dbReference type="SUPFAM" id="SSF46767">
    <property type="entry name" value="Methylated DNA-protein cysteine methyltransferase, C-terminal domain"/>
    <property type="match status" value="1"/>
</dbReference>
<reference evidence="12" key="1">
    <citation type="journal article" date="2021" name="PeerJ">
        <title>Extensive microbial diversity within the chicken gut microbiome revealed by metagenomics and culture.</title>
        <authorList>
            <person name="Gilroy R."/>
            <person name="Ravi A."/>
            <person name="Getino M."/>
            <person name="Pursley I."/>
            <person name="Horton D.L."/>
            <person name="Alikhan N.F."/>
            <person name="Baker D."/>
            <person name="Gharbi K."/>
            <person name="Hall N."/>
            <person name="Watson M."/>
            <person name="Adriaenssens E.M."/>
            <person name="Foster-Nyarko E."/>
            <person name="Jarju S."/>
            <person name="Secka A."/>
            <person name="Antonio M."/>
            <person name="Oren A."/>
            <person name="Chaudhuri R.R."/>
            <person name="La Ragione R."/>
            <person name="Hildebrand F."/>
            <person name="Pallen M.J."/>
        </authorList>
    </citation>
    <scope>NUCLEOTIDE SEQUENCE</scope>
    <source>
        <strain evidence="12">CHK169-2315</strain>
    </source>
</reference>
<evidence type="ECO:0000256" key="1">
    <source>
        <dbReference type="ARBA" id="ARBA00001286"/>
    </source>
</evidence>
<dbReference type="EMBL" id="DXHX01000085">
    <property type="protein sequence ID" value="HIV74584.1"/>
    <property type="molecule type" value="Genomic_DNA"/>
</dbReference>
<evidence type="ECO:0000256" key="6">
    <source>
        <dbReference type="ARBA" id="ARBA00022763"/>
    </source>
</evidence>
<dbReference type="GO" id="GO:0003908">
    <property type="term" value="F:methylated-DNA-[protein]-cysteine S-methyltransferase activity"/>
    <property type="evidence" value="ECO:0007669"/>
    <property type="project" value="UniProtKB-UniRule"/>
</dbReference>
<dbReference type="GO" id="GO:0032259">
    <property type="term" value="P:methylation"/>
    <property type="evidence" value="ECO:0007669"/>
    <property type="project" value="UniProtKB-KW"/>
</dbReference>
<dbReference type="GO" id="GO:0006307">
    <property type="term" value="P:DNA alkylation repair"/>
    <property type="evidence" value="ECO:0007669"/>
    <property type="project" value="UniProtKB-UniRule"/>
</dbReference>
<evidence type="ECO:0000259" key="10">
    <source>
        <dbReference type="Pfam" id="PF01035"/>
    </source>
</evidence>
<accession>A0A9D1PNF3</accession>
<evidence type="ECO:0000256" key="5">
    <source>
        <dbReference type="ARBA" id="ARBA00022679"/>
    </source>
</evidence>
<comment type="catalytic activity">
    <reaction evidence="1 9">
        <text>a 4-O-methyl-thymidine in DNA + L-cysteinyl-[protein] = a thymidine in DNA + S-methyl-L-cysteinyl-[protein]</text>
        <dbReference type="Rhea" id="RHEA:53428"/>
        <dbReference type="Rhea" id="RHEA-COMP:10131"/>
        <dbReference type="Rhea" id="RHEA-COMP:10132"/>
        <dbReference type="Rhea" id="RHEA-COMP:13555"/>
        <dbReference type="Rhea" id="RHEA-COMP:13556"/>
        <dbReference type="ChEBI" id="CHEBI:29950"/>
        <dbReference type="ChEBI" id="CHEBI:82612"/>
        <dbReference type="ChEBI" id="CHEBI:137386"/>
        <dbReference type="ChEBI" id="CHEBI:137387"/>
        <dbReference type="EC" id="2.1.1.63"/>
    </reaction>
</comment>
<comment type="subcellular location">
    <subcellularLocation>
        <location evidence="9">Cytoplasm</location>
    </subcellularLocation>
</comment>
<dbReference type="InterPro" id="IPR008332">
    <property type="entry name" value="MethylG_MeTrfase_N"/>
</dbReference>
<keyword evidence="5 9" id="KW-0808">Transferase</keyword>
<evidence type="ECO:0000259" key="11">
    <source>
        <dbReference type="Pfam" id="PF02870"/>
    </source>
</evidence>
<dbReference type="InterPro" id="IPR001497">
    <property type="entry name" value="MethylDNA_cys_MeTrfase_AS"/>
</dbReference>
<evidence type="ECO:0000256" key="7">
    <source>
        <dbReference type="ARBA" id="ARBA00023204"/>
    </source>
</evidence>
<keyword evidence="6 9" id="KW-0227">DNA damage</keyword>
<feature type="domain" description="Methylated-DNA-[protein]-cysteine S-methyltransferase DNA binding" evidence="10">
    <location>
        <begin position="81"/>
        <end position="159"/>
    </location>
</feature>
<evidence type="ECO:0000256" key="2">
    <source>
        <dbReference type="ARBA" id="ARBA00008711"/>
    </source>
</evidence>
<evidence type="ECO:0000313" key="13">
    <source>
        <dbReference type="Proteomes" id="UP000823937"/>
    </source>
</evidence>
<gene>
    <name evidence="12" type="ORF">H9895_05810</name>
</gene>
<feature type="domain" description="Methylguanine DNA methyltransferase ribonuclease-like" evidence="11">
    <location>
        <begin position="19"/>
        <end position="77"/>
    </location>
</feature>
<dbReference type="InterPro" id="IPR014048">
    <property type="entry name" value="MethylDNA_cys_MeTrfase_DNA-bd"/>
</dbReference>
<dbReference type="PANTHER" id="PTHR10815:SF12">
    <property type="entry name" value="METHYLATED-DNA--PROTEIN-CYSTEINE METHYLTRANSFERASE, INDUCIBLE"/>
    <property type="match status" value="1"/>
</dbReference>
<dbReference type="InterPro" id="IPR036217">
    <property type="entry name" value="MethylDNA_cys_MeTrfase_DNAb"/>
</dbReference>
<dbReference type="Pfam" id="PF02870">
    <property type="entry name" value="Methyltransf_1N"/>
    <property type="match status" value="1"/>
</dbReference>
<dbReference type="Proteomes" id="UP000823937">
    <property type="component" value="Unassembled WGS sequence"/>
</dbReference>
<dbReference type="Gene3D" id="1.10.10.10">
    <property type="entry name" value="Winged helix-like DNA-binding domain superfamily/Winged helix DNA-binding domain"/>
    <property type="match status" value="1"/>
</dbReference>
<comment type="function">
    <text evidence="9">Involved in the cellular defense against the biological effects of O6-methylguanine (O6-MeG) and O4-methylthymine (O4-MeT) in DNA. Repairs the methylated nucleobase in DNA by stoichiometrically transferring the methyl group to a cysteine residue in the enzyme. This is a suicide reaction: the enzyme is irreversibly inactivated.</text>
</comment>
<comment type="similarity">
    <text evidence="2 9">Belongs to the MGMT family.</text>
</comment>
<evidence type="ECO:0000256" key="3">
    <source>
        <dbReference type="ARBA" id="ARBA00022490"/>
    </source>
</evidence>
<keyword evidence="4 9" id="KW-0489">Methyltransferase</keyword>
<dbReference type="PANTHER" id="PTHR10815">
    <property type="entry name" value="METHYLATED-DNA--PROTEIN-CYSTEINE METHYLTRANSFERASE"/>
    <property type="match status" value="1"/>
</dbReference>
<dbReference type="InterPro" id="IPR036631">
    <property type="entry name" value="MGMT_N_sf"/>
</dbReference>
<proteinExistence type="inferred from homology"/>
<name>A0A9D1PNF3_9BACI</name>
<keyword evidence="3 9" id="KW-0963">Cytoplasm</keyword>
<dbReference type="HAMAP" id="MF_00772">
    <property type="entry name" value="OGT"/>
    <property type="match status" value="1"/>
</dbReference>
<comment type="miscellaneous">
    <text evidence="9">This enzyme catalyzes only one turnover and therefore is not strictly catalytic. According to one definition, an enzyme is a biocatalyst that acts repeatedly and over many reaction cycles.</text>
</comment>
<dbReference type="SUPFAM" id="SSF53155">
    <property type="entry name" value="Methylated DNA-protein cysteine methyltransferase domain"/>
    <property type="match status" value="1"/>
</dbReference>
<sequence length="163" mass="18672">MTKKVIYYNERTFNGVTMYIAATDKGLKYIKRSFDKIKANHPHDVLIEDAAFLAPYEKQLEQYFHGERKTFDMPLDIEGTNFQMQVWNALRTIPYGETVSYYDIAKQIHNEKAVRAVGGANGKNPISIVIPCHRVVQKNGKLGGYSSGLDMKEMLLSLELRHK</sequence>
<keyword evidence="7 9" id="KW-0234">DNA repair</keyword>
<evidence type="ECO:0000256" key="9">
    <source>
        <dbReference type="HAMAP-Rule" id="MF_00772"/>
    </source>
</evidence>
<dbReference type="AlphaFoldDB" id="A0A9D1PNF3"/>
<dbReference type="GO" id="GO:0005737">
    <property type="term" value="C:cytoplasm"/>
    <property type="evidence" value="ECO:0007669"/>
    <property type="project" value="UniProtKB-SubCell"/>
</dbReference>
<dbReference type="CDD" id="cd06445">
    <property type="entry name" value="ATase"/>
    <property type="match status" value="1"/>
</dbReference>
<dbReference type="Gene3D" id="3.30.160.70">
    <property type="entry name" value="Methylated DNA-protein cysteine methyltransferase domain"/>
    <property type="match status" value="1"/>
</dbReference>